<dbReference type="RefSeq" id="WP_176143191.1">
    <property type="nucleotide sequence ID" value="NZ_CP054926.1"/>
</dbReference>
<evidence type="ECO:0000313" key="2">
    <source>
        <dbReference type="Proteomes" id="UP000509345"/>
    </source>
</evidence>
<dbReference type="EMBL" id="CP054926">
    <property type="protein sequence ID" value="QKW41721.1"/>
    <property type="molecule type" value="Genomic_DNA"/>
</dbReference>
<gene>
    <name evidence="1" type="ORF">HUT09_03645</name>
</gene>
<reference evidence="1 2" key="1">
    <citation type="submission" date="2020-06" db="EMBL/GenBank/DDBJ databases">
        <title>Genome mining for natural products.</title>
        <authorList>
            <person name="Zhang B."/>
            <person name="Shi J."/>
            <person name="Ge H."/>
        </authorList>
    </citation>
    <scope>NUCLEOTIDE SEQUENCE [LARGE SCALE GENOMIC DNA]</scope>
    <source>
        <strain evidence="1 2">NA06532</strain>
    </source>
</reference>
<protein>
    <submittedName>
        <fullName evidence="1">Uncharacterized protein</fullName>
    </submittedName>
</protein>
<evidence type="ECO:0000313" key="1">
    <source>
        <dbReference type="EMBL" id="QKW41721.1"/>
    </source>
</evidence>
<dbReference type="GeneID" id="87630286"/>
<name>A0A7H8MI10_STRMI</name>
<dbReference type="Proteomes" id="UP000509345">
    <property type="component" value="Chromosome"/>
</dbReference>
<dbReference type="AlphaFoldDB" id="A0A7H8MI10"/>
<organism evidence="1 2">
    <name type="scientific">Streptomyces microflavus</name>
    <name type="common">Streptomyces lipmanii</name>
    <dbReference type="NCBI Taxonomy" id="1919"/>
    <lineage>
        <taxon>Bacteria</taxon>
        <taxon>Bacillati</taxon>
        <taxon>Actinomycetota</taxon>
        <taxon>Actinomycetes</taxon>
        <taxon>Kitasatosporales</taxon>
        <taxon>Streptomycetaceae</taxon>
        <taxon>Streptomyces</taxon>
    </lineage>
</organism>
<proteinExistence type="predicted"/>
<accession>A0A7H8MI10</accession>
<sequence length="164" mass="17392">MTTTFKGESFGFLIAGDRTHDFVLPFNRATIPPKTAAAFDNLLAARDAEAKTTGKRGKAADLDANAKVKEALEHLYDVANGTTKSRQQHHAEEYATAASKLNRCLAEAEAALQILVDHAMQAENPTGIGINHTVRNGNGPTTVATLRALADDLATLTPVPALDA</sequence>